<sequence length="103" mass="10760">MDTAWVEQLLLGVLLLVGLVIGSVLGAAYARARRGWADYRTARSTVPGARRTAWLLIRAVTTKVGVILLLLVGAVAYAATAPDHDRAGPGPSPTPITSGRAGR</sequence>
<evidence type="ECO:0000256" key="2">
    <source>
        <dbReference type="SAM" id="Phobius"/>
    </source>
</evidence>
<protein>
    <submittedName>
        <fullName evidence="3">Uncharacterized protein</fullName>
    </submittedName>
</protein>
<gene>
    <name evidence="3" type="ORF">GA0070564_101190</name>
</gene>
<keyword evidence="2" id="KW-0812">Transmembrane</keyword>
<feature type="transmembrane region" description="Helical" evidence="2">
    <location>
        <begin position="12"/>
        <end position="32"/>
    </location>
</feature>
<evidence type="ECO:0000313" key="3">
    <source>
        <dbReference type="EMBL" id="SCE66069.1"/>
    </source>
</evidence>
<evidence type="ECO:0000256" key="1">
    <source>
        <dbReference type="SAM" id="MobiDB-lite"/>
    </source>
</evidence>
<keyword evidence="2" id="KW-1133">Transmembrane helix</keyword>
<name>A0A1C4U369_9ACTN</name>
<feature type="transmembrane region" description="Helical" evidence="2">
    <location>
        <begin position="53"/>
        <end position="79"/>
    </location>
</feature>
<keyword evidence="2" id="KW-0472">Membrane</keyword>
<dbReference type="EMBL" id="FMCX01000001">
    <property type="protein sequence ID" value="SCE66069.1"/>
    <property type="molecule type" value="Genomic_DNA"/>
</dbReference>
<keyword evidence="4" id="KW-1185">Reference proteome</keyword>
<proteinExistence type="predicted"/>
<dbReference type="STRING" id="262898.GA0070564_101190"/>
<feature type="region of interest" description="Disordered" evidence="1">
    <location>
        <begin position="81"/>
        <end position="103"/>
    </location>
</feature>
<accession>A0A1C4U369</accession>
<dbReference type="Proteomes" id="UP000199504">
    <property type="component" value="Unassembled WGS sequence"/>
</dbReference>
<evidence type="ECO:0000313" key="4">
    <source>
        <dbReference type="Proteomes" id="UP000199504"/>
    </source>
</evidence>
<organism evidence="3 4">
    <name type="scientific">Micromonospora mirobrigensis</name>
    <dbReference type="NCBI Taxonomy" id="262898"/>
    <lineage>
        <taxon>Bacteria</taxon>
        <taxon>Bacillati</taxon>
        <taxon>Actinomycetota</taxon>
        <taxon>Actinomycetes</taxon>
        <taxon>Micromonosporales</taxon>
        <taxon>Micromonosporaceae</taxon>
        <taxon>Micromonospora</taxon>
    </lineage>
</organism>
<dbReference type="AlphaFoldDB" id="A0A1C4U369"/>
<reference evidence="4" key="1">
    <citation type="submission" date="2016-06" db="EMBL/GenBank/DDBJ databases">
        <authorList>
            <person name="Varghese N."/>
            <person name="Submissions Spin"/>
        </authorList>
    </citation>
    <scope>NUCLEOTIDE SEQUENCE [LARGE SCALE GENOMIC DNA]</scope>
    <source>
        <strain evidence="4">DSM 44830</strain>
    </source>
</reference>